<evidence type="ECO:0000256" key="6">
    <source>
        <dbReference type="ARBA" id="ARBA00023274"/>
    </source>
</evidence>
<dbReference type="GO" id="GO:0003735">
    <property type="term" value="F:structural constituent of ribosome"/>
    <property type="evidence" value="ECO:0007669"/>
    <property type="project" value="InterPro"/>
</dbReference>
<dbReference type="Proteomes" id="UP000287527">
    <property type="component" value="Unassembled WGS sequence"/>
</dbReference>
<gene>
    <name evidence="8" type="primary">rpsT</name>
    <name evidence="9" type="ORF">EPI11_05050</name>
</gene>
<dbReference type="SUPFAM" id="SSF46992">
    <property type="entry name" value="Ribosomal protein S20"/>
    <property type="match status" value="1"/>
</dbReference>
<dbReference type="GO" id="GO:0070181">
    <property type="term" value="F:small ribosomal subunit rRNA binding"/>
    <property type="evidence" value="ECO:0007669"/>
    <property type="project" value="TreeGrafter"/>
</dbReference>
<dbReference type="InterPro" id="IPR002583">
    <property type="entry name" value="Ribosomal_bS20"/>
</dbReference>
<organism evidence="9 10">
    <name type="scientific">Flavobacterium cerinum</name>
    <dbReference type="NCBI Taxonomy" id="2502784"/>
    <lineage>
        <taxon>Bacteria</taxon>
        <taxon>Pseudomonadati</taxon>
        <taxon>Bacteroidota</taxon>
        <taxon>Flavobacteriia</taxon>
        <taxon>Flavobacteriales</taxon>
        <taxon>Flavobacteriaceae</taxon>
        <taxon>Flavobacterium</taxon>
    </lineage>
</organism>
<dbReference type="GO" id="GO:0006412">
    <property type="term" value="P:translation"/>
    <property type="evidence" value="ECO:0007669"/>
    <property type="project" value="UniProtKB-UniRule"/>
</dbReference>
<dbReference type="AlphaFoldDB" id="A0A3S4T3C0"/>
<comment type="similarity">
    <text evidence="2 8">Belongs to the bacterial ribosomal protein bS20 family.</text>
</comment>
<proteinExistence type="inferred from homology"/>
<dbReference type="OrthoDB" id="9808392at2"/>
<evidence type="ECO:0000313" key="9">
    <source>
        <dbReference type="EMBL" id="RWX02584.1"/>
    </source>
</evidence>
<accession>A0A3S4T3C0</accession>
<evidence type="ECO:0000256" key="1">
    <source>
        <dbReference type="ARBA" id="ARBA00003134"/>
    </source>
</evidence>
<evidence type="ECO:0000256" key="2">
    <source>
        <dbReference type="ARBA" id="ARBA00007634"/>
    </source>
</evidence>
<evidence type="ECO:0000256" key="5">
    <source>
        <dbReference type="ARBA" id="ARBA00022980"/>
    </source>
</evidence>
<keyword evidence="4 8" id="KW-0694">RNA-binding</keyword>
<evidence type="ECO:0000256" key="4">
    <source>
        <dbReference type="ARBA" id="ARBA00022884"/>
    </source>
</evidence>
<dbReference type="PANTHER" id="PTHR33398:SF1">
    <property type="entry name" value="SMALL RIBOSOMAL SUBUNIT PROTEIN BS20C"/>
    <property type="match status" value="1"/>
</dbReference>
<dbReference type="PANTHER" id="PTHR33398">
    <property type="entry name" value="30S RIBOSOMAL PROTEIN S20"/>
    <property type="match status" value="1"/>
</dbReference>
<keyword evidence="5 8" id="KW-0689">Ribosomal protein</keyword>
<dbReference type="NCBIfam" id="TIGR00029">
    <property type="entry name" value="S20"/>
    <property type="match status" value="1"/>
</dbReference>
<dbReference type="GO" id="GO:0015935">
    <property type="term" value="C:small ribosomal subunit"/>
    <property type="evidence" value="ECO:0007669"/>
    <property type="project" value="TreeGrafter"/>
</dbReference>
<dbReference type="GO" id="GO:0005829">
    <property type="term" value="C:cytosol"/>
    <property type="evidence" value="ECO:0007669"/>
    <property type="project" value="TreeGrafter"/>
</dbReference>
<evidence type="ECO:0000256" key="3">
    <source>
        <dbReference type="ARBA" id="ARBA00022730"/>
    </source>
</evidence>
<name>A0A3S4T3C0_9FLAO</name>
<reference evidence="9 10" key="1">
    <citation type="submission" date="2019-01" db="EMBL/GenBank/DDBJ databases">
        <title>Flavobacterium sp. nov.,isolated from freshwater.</title>
        <authorList>
            <person name="Zhang R."/>
            <person name="Du Z.-J."/>
        </authorList>
    </citation>
    <scope>NUCLEOTIDE SEQUENCE [LARGE SCALE GENOMIC DNA]</scope>
    <source>
        <strain evidence="9 10">1E403</strain>
    </source>
</reference>
<sequence>MANHKSALKRIRTSEKKRVLNRYQHKTTRNAIKAIRIATVKSEASAKLSSVISMIDKLAKKNIIHDNKASNLKSKLTKHVASLS</sequence>
<evidence type="ECO:0000313" key="10">
    <source>
        <dbReference type="Proteomes" id="UP000287527"/>
    </source>
</evidence>
<keyword evidence="3 8" id="KW-0699">rRNA-binding</keyword>
<dbReference type="EMBL" id="SBII01000002">
    <property type="protein sequence ID" value="RWX02584.1"/>
    <property type="molecule type" value="Genomic_DNA"/>
</dbReference>
<protein>
    <recommendedName>
        <fullName evidence="7 8">Small ribosomal subunit protein bS20</fullName>
    </recommendedName>
</protein>
<evidence type="ECO:0000256" key="8">
    <source>
        <dbReference type="HAMAP-Rule" id="MF_00500"/>
    </source>
</evidence>
<dbReference type="RefSeq" id="WP_128388853.1">
    <property type="nucleotide sequence ID" value="NZ_SBII01000002.1"/>
</dbReference>
<dbReference type="Pfam" id="PF01649">
    <property type="entry name" value="Ribosomal_S20p"/>
    <property type="match status" value="1"/>
</dbReference>
<dbReference type="HAMAP" id="MF_00500">
    <property type="entry name" value="Ribosomal_bS20"/>
    <property type="match status" value="1"/>
</dbReference>
<dbReference type="InterPro" id="IPR036510">
    <property type="entry name" value="Ribosomal_bS20_sf"/>
</dbReference>
<comment type="caution">
    <text evidence="9">The sequence shown here is derived from an EMBL/GenBank/DDBJ whole genome shotgun (WGS) entry which is preliminary data.</text>
</comment>
<evidence type="ECO:0000256" key="7">
    <source>
        <dbReference type="ARBA" id="ARBA00035136"/>
    </source>
</evidence>
<keyword evidence="10" id="KW-1185">Reference proteome</keyword>
<keyword evidence="6 8" id="KW-0687">Ribonucleoprotein</keyword>
<dbReference type="Gene3D" id="1.20.58.110">
    <property type="entry name" value="Ribosomal protein S20"/>
    <property type="match status" value="1"/>
</dbReference>
<comment type="function">
    <text evidence="1 8">Binds directly to 16S ribosomal RNA.</text>
</comment>